<evidence type="ECO:0000313" key="3">
    <source>
        <dbReference type="Proteomes" id="UP000708208"/>
    </source>
</evidence>
<dbReference type="OrthoDB" id="329835at2759"/>
<feature type="non-terminal residue" evidence="2">
    <location>
        <position position="63"/>
    </location>
</feature>
<keyword evidence="1" id="KW-0812">Transmembrane</keyword>
<proteinExistence type="predicted"/>
<evidence type="ECO:0000313" key="2">
    <source>
        <dbReference type="EMBL" id="CAG7723705.1"/>
    </source>
</evidence>
<gene>
    <name evidence="2" type="ORF">AFUS01_LOCUS12773</name>
</gene>
<dbReference type="EMBL" id="CAJVCH010101763">
    <property type="protein sequence ID" value="CAG7723705.1"/>
    <property type="molecule type" value="Genomic_DNA"/>
</dbReference>
<comment type="caution">
    <text evidence="2">The sequence shown here is derived from an EMBL/GenBank/DDBJ whole genome shotgun (WGS) entry which is preliminary data.</text>
</comment>
<keyword evidence="1" id="KW-0472">Membrane</keyword>
<keyword evidence="3" id="KW-1185">Reference proteome</keyword>
<protein>
    <submittedName>
        <fullName evidence="2">Uncharacterized protein</fullName>
    </submittedName>
</protein>
<feature type="transmembrane region" description="Helical" evidence="1">
    <location>
        <begin position="25"/>
        <end position="46"/>
    </location>
</feature>
<dbReference type="AlphaFoldDB" id="A0A8J2JXA3"/>
<keyword evidence="1" id="KW-1133">Transmembrane helix</keyword>
<reference evidence="2" key="1">
    <citation type="submission" date="2021-06" db="EMBL/GenBank/DDBJ databases">
        <authorList>
            <person name="Hodson N. C."/>
            <person name="Mongue J. A."/>
            <person name="Jaron S. K."/>
        </authorList>
    </citation>
    <scope>NUCLEOTIDE SEQUENCE</scope>
</reference>
<accession>A0A8J2JXA3</accession>
<sequence length="63" mass="6916">MGSSRHLASNIDPTMVTFWDIPDKWTFAEAATIPMAYVTAYLALLIRGNLKPLETILIHGGAN</sequence>
<name>A0A8J2JXA3_9HEXA</name>
<organism evidence="2 3">
    <name type="scientific">Allacma fusca</name>
    <dbReference type="NCBI Taxonomy" id="39272"/>
    <lineage>
        <taxon>Eukaryota</taxon>
        <taxon>Metazoa</taxon>
        <taxon>Ecdysozoa</taxon>
        <taxon>Arthropoda</taxon>
        <taxon>Hexapoda</taxon>
        <taxon>Collembola</taxon>
        <taxon>Symphypleona</taxon>
        <taxon>Sminthuridae</taxon>
        <taxon>Allacma</taxon>
    </lineage>
</organism>
<evidence type="ECO:0000256" key="1">
    <source>
        <dbReference type="SAM" id="Phobius"/>
    </source>
</evidence>
<dbReference type="Proteomes" id="UP000708208">
    <property type="component" value="Unassembled WGS sequence"/>
</dbReference>